<dbReference type="InterPro" id="IPR036388">
    <property type="entry name" value="WH-like_DNA-bd_sf"/>
</dbReference>
<protein>
    <submittedName>
        <fullName evidence="2">ROK family transcriptional regulator</fullName>
    </submittedName>
</protein>
<comment type="similarity">
    <text evidence="1">Belongs to the ROK (NagC/XylR) family.</text>
</comment>
<dbReference type="InterPro" id="IPR036390">
    <property type="entry name" value="WH_DNA-bd_sf"/>
</dbReference>
<evidence type="ECO:0000256" key="1">
    <source>
        <dbReference type="ARBA" id="ARBA00006479"/>
    </source>
</evidence>
<dbReference type="PANTHER" id="PTHR18964:SF149">
    <property type="entry name" value="BIFUNCTIONAL UDP-N-ACETYLGLUCOSAMINE 2-EPIMERASE_N-ACETYLMANNOSAMINE KINASE"/>
    <property type="match status" value="1"/>
</dbReference>
<sequence>MRFEDLEFVNFKNIIEAIQNIDSPSRANVAKVLGLSKTTVSYVVSNLIEKEIVVETEAEDNGKRGRPGLGLKLNEKRWSAIGASFDSNRWSYVRTTLSGKVISKELGELVENPTPETMIESLVNEIKKHINEIDDYTLPAIGLGLPGIVDTIQNKIIIANDLKWHNQVNIGEIIENELKLKVFSANRFTAAGLAEFRYANPNNEKNLIYIGLGHGIRSAIFIDGRLLQGETFSAGRVSHIVVDENGPLCDCGKRGCLLTVANSEALEAKANELRKEKKYLSSRLNSENIKIDSDTICRLADEYDSCAMAALDSIVVPLSKGLGEICDIVNPKKLIIGGQLGSSSQYLVSKLRENMESKMSLELPGSHIQVEQAKLRELGSALGAASLVLENKAELLFEM</sequence>
<dbReference type="SUPFAM" id="SSF53067">
    <property type="entry name" value="Actin-like ATPase domain"/>
    <property type="match status" value="1"/>
</dbReference>
<accession>A0A7X2TQR2</accession>
<dbReference type="InterPro" id="IPR000600">
    <property type="entry name" value="ROK"/>
</dbReference>
<dbReference type="EMBL" id="VUNN01000001">
    <property type="protein sequence ID" value="MSU05375.1"/>
    <property type="molecule type" value="Genomic_DNA"/>
</dbReference>
<comment type="caution">
    <text evidence="2">The sequence shown here is derived from an EMBL/GenBank/DDBJ whole genome shotgun (WGS) entry which is preliminary data.</text>
</comment>
<dbReference type="InterPro" id="IPR043129">
    <property type="entry name" value="ATPase_NBD"/>
</dbReference>
<organism evidence="2 3">
    <name type="scientific">Bullifex porci</name>
    <dbReference type="NCBI Taxonomy" id="2606638"/>
    <lineage>
        <taxon>Bacteria</taxon>
        <taxon>Pseudomonadati</taxon>
        <taxon>Spirochaetota</taxon>
        <taxon>Spirochaetia</taxon>
        <taxon>Spirochaetales</taxon>
        <taxon>Spirochaetaceae</taxon>
        <taxon>Bullifex</taxon>
    </lineage>
</organism>
<gene>
    <name evidence="2" type="ORF">FYJ80_01060</name>
</gene>
<dbReference type="Gene3D" id="3.30.420.40">
    <property type="match status" value="2"/>
</dbReference>
<proteinExistence type="inferred from homology"/>
<name>A0A7X2TQR2_9SPIO</name>
<dbReference type="Gene3D" id="1.10.10.10">
    <property type="entry name" value="Winged helix-like DNA-binding domain superfamily/Winged helix DNA-binding domain"/>
    <property type="match status" value="1"/>
</dbReference>
<evidence type="ECO:0000313" key="3">
    <source>
        <dbReference type="Proteomes" id="UP000460549"/>
    </source>
</evidence>
<reference evidence="2 3" key="1">
    <citation type="submission" date="2019-08" db="EMBL/GenBank/DDBJ databases">
        <title>In-depth cultivation of the pig gut microbiome towards novel bacterial diversity and tailored functional studies.</title>
        <authorList>
            <person name="Wylensek D."/>
            <person name="Hitch T.C.A."/>
            <person name="Clavel T."/>
        </authorList>
    </citation>
    <scope>NUCLEOTIDE SEQUENCE [LARGE SCALE GENOMIC DNA]</scope>
    <source>
        <strain evidence="2 3">NM-380-WT-3C1</strain>
    </source>
</reference>
<dbReference type="Pfam" id="PF00480">
    <property type="entry name" value="ROK"/>
    <property type="match status" value="1"/>
</dbReference>
<dbReference type="RefSeq" id="WP_154424271.1">
    <property type="nucleotide sequence ID" value="NZ_VUNN01000001.1"/>
</dbReference>
<evidence type="ECO:0000313" key="2">
    <source>
        <dbReference type="EMBL" id="MSU05375.1"/>
    </source>
</evidence>
<dbReference type="PANTHER" id="PTHR18964">
    <property type="entry name" value="ROK (REPRESSOR, ORF, KINASE) FAMILY"/>
    <property type="match status" value="1"/>
</dbReference>
<dbReference type="AlphaFoldDB" id="A0A7X2TQR2"/>
<keyword evidence="3" id="KW-1185">Reference proteome</keyword>
<dbReference type="SUPFAM" id="SSF46785">
    <property type="entry name" value="Winged helix' DNA-binding domain"/>
    <property type="match status" value="1"/>
</dbReference>
<dbReference type="Proteomes" id="UP000460549">
    <property type="component" value="Unassembled WGS sequence"/>
</dbReference>